<reference evidence="1 2" key="1">
    <citation type="submission" date="2006-01" db="EMBL/GenBank/DDBJ databases">
        <title>Complete sequence of Rhodopseudomonas palustris HaA2.</title>
        <authorList>
            <consortium name="US DOE Joint Genome Institute"/>
            <person name="Copeland A."/>
            <person name="Lucas S."/>
            <person name="Lapidus A."/>
            <person name="Barry K."/>
            <person name="Detter J.C."/>
            <person name="Glavina T."/>
            <person name="Hammon N."/>
            <person name="Israni S."/>
            <person name="Pitluck S."/>
            <person name="Chain P."/>
            <person name="Malfatti S."/>
            <person name="Shin M."/>
            <person name="Vergez L."/>
            <person name="Schmutz J."/>
            <person name="Larimer F."/>
            <person name="Land M."/>
            <person name="Hauser L."/>
            <person name="Pelletier D.A."/>
            <person name="Kyrpides N."/>
            <person name="Anderson I."/>
            <person name="Oda Y."/>
            <person name="Harwood C.S."/>
            <person name="Richardson P."/>
        </authorList>
    </citation>
    <scope>NUCLEOTIDE SEQUENCE [LARGE SCALE GENOMIC DNA]</scope>
    <source>
        <strain evidence="1 2">HaA2</strain>
    </source>
</reference>
<dbReference type="OrthoDB" id="8139187at2"/>
<dbReference type="RefSeq" id="WP_011440419.1">
    <property type="nucleotide sequence ID" value="NC_007778.1"/>
</dbReference>
<name>Q2IZX9_RHOP2</name>
<proteinExistence type="predicted"/>
<accession>Q2IZX9</accession>
<gene>
    <name evidence="1" type="ordered locus">RPB_1521</name>
</gene>
<protein>
    <submittedName>
        <fullName evidence="1">Uncharacterized protein</fullName>
    </submittedName>
</protein>
<dbReference type="AlphaFoldDB" id="Q2IZX9"/>
<evidence type="ECO:0000313" key="1">
    <source>
        <dbReference type="EMBL" id="ABD06231.1"/>
    </source>
</evidence>
<sequence>MHRLASIIVVVPLTACSSFLESLPEPPGQTPTIEAATADLKRIAGEVKLIEPLEVAGPIQAEPATVAPWIICLRSTSPDQSRQIYALFYRDTKLVSSRFAAIVDRCELQSFVPLQSGRRD</sequence>
<dbReference type="EMBL" id="CP000250">
    <property type="protein sequence ID" value="ABD06231.1"/>
    <property type="molecule type" value="Genomic_DNA"/>
</dbReference>
<organism evidence="1 2">
    <name type="scientific">Rhodopseudomonas palustris (strain HaA2)</name>
    <dbReference type="NCBI Taxonomy" id="316058"/>
    <lineage>
        <taxon>Bacteria</taxon>
        <taxon>Pseudomonadati</taxon>
        <taxon>Pseudomonadota</taxon>
        <taxon>Alphaproteobacteria</taxon>
        <taxon>Hyphomicrobiales</taxon>
        <taxon>Nitrobacteraceae</taxon>
        <taxon>Rhodopseudomonas</taxon>
    </lineage>
</organism>
<dbReference type="KEGG" id="rpb:RPB_1521"/>
<evidence type="ECO:0000313" key="2">
    <source>
        <dbReference type="Proteomes" id="UP000008809"/>
    </source>
</evidence>
<keyword evidence="2" id="KW-1185">Reference proteome</keyword>
<dbReference type="HOGENOM" id="CLU_2047905_0_0_5"/>
<dbReference type="Proteomes" id="UP000008809">
    <property type="component" value="Chromosome"/>
</dbReference>